<dbReference type="PANTHER" id="PTHR43016">
    <property type="entry name" value="PRESEQUENCE PROTEASE"/>
    <property type="match status" value="1"/>
</dbReference>
<dbReference type="Pfam" id="PF08367">
    <property type="entry name" value="M16C_assoc"/>
    <property type="match status" value="1"/>
</dbReference>
<gene>
    <name evidence="2" type="ORF">AAIG11_11060</name>
</gene>
<dbReference type="InterPro" id="IPR013578">
    <property type="entry name" value="Peptidase_M16C_assoc"/>
</dbReference>
<reference evidence="2 3" key="1">
    <citation type="submission" date="2024-04" db="EMBL/GenBank/DDBJ databases">
        <title>Genome sequencing and metabolic network reconstruction of aminoacids and betaine degradation by Anoxynatronum sibiricum.</title>
        <authorList>
            <person name="Detkova E.N."/>
            <person name="Boltjanskaja Y.V."/>
            <person name="Mardanov A.V."/>
            <person name="Kevbrin V."/>
        </authorList>
    </citation>
    <scope>NUCLEOTIDE SEQUENCE [LARGE SCALE GENOMIC DNA]</scope>
    <source>
        <strain evidence="2 3">Z-7981</strain>
    </source>
</reference>
<dbReference type="Pfam" id="PF00675">
    <property type="entry name" value="Peptidase_M16"/>
    <property type="match status" value="1"/>
</dbReference>
<dbReference type="SMART" id="SM01264">
    <property type="entry name" value="M16C_associated"/>
    <property type="match status" value="1"/>
</dbReference>
<protein>
    <submittedName>
        <fullName evidence="2">Insulinase family protein</fullName>
    </submittedName>
</protein>
<dbReference type="EMBL" id="JBCITM010000011">
    <property type="protein sequence ID" value="MEN1761018.1"/>
    <property type="molecule type" value="Genomic_DNA"/>
</dbReference>
<dbReference type="Proteomes" id="UP001407405">
    <property type="component" value="Unassembled WGS sequence"/>
</dbReference>
<dbReference type="Gene3D" id="3.30.830.10">
    <property type="entry name" value="Metalloenzyme, LuxS/M16 peptidase-like"/>
    <property type="match status" value="4"/>
</dbReference>
<dbReference type="InterPro" id="IPR055130">
    <property type="entry name" value="PreP_C"/>
</dbReference>
<proteinExistence type="predicted"/>
<name>A0ABU9VVK2_9CLOT</name>
<evidence type="ECO:0000313" key="3">
    <source>
        <dbReference type="Proteomes" id="UP001407405"/>
    </source>
</evidence>
<evidence type="ECO:0000259" key="1">
    <source>
        <dbReference type="SMART" id="SM01264"/>
    </source>
</evidence>
<dbReference type="Pfam" id="PF22516">
    <property type="entry name" value="PreP_C"/>
    <property type="match status" value="1"/>
</dbReference>
<feature type="domain" description="Peptidase M16C associated" evidence="1">
    <location>
        <begin position="464"/>
        <end position="714"/>
    </location>
</feature>
<sequence length="976" mass="111843">MSYSAGQELHGFRIVEITKVNEVEGTAYEMVHQKSGARLYYLQSEDDNKVFSVSFRTPPGDSTGLPHILEHSVLCGSRKYPLKDPFVELAKGSMNTFLNAMTFSDKTMYPIASRNEQDFRNLMDVYLDAVFFPNLHNQPEILQQEGWHYEIKSKEEPLTIKGVVYNEMKGAFSSPEQILFRKIQETLFPETPYGFESGGDPEIIPQLTQEMFTRFHQTYYHPSNAYLYLYGNGPIDNHLALINEEYLSHFDRVLVDSAIPLQQPFVPEKNLLIEYPVASEESVIEKTYLSMNFVTGLATDPEHQLAMEMLNYLLLGTPAAPLKKSLIKEGLGKDVFGSYDSSIQQPVFSVIIKNSEADKLVSFTKLVRKTLQELIDDGIDKKLIEAVINIHEFKLREADYGRYPKGLIYGMKIMESWLYDEMPSIHLAYEGPLQRIKEALTTPYFENLIKTMLLENKHYNTLVLTPSPGMNEVRETLLSNRLEKMKKQMSVEMLDELILKNQQLEKWQETAHTEEELAVMPLLTREDLQAEPEIIPTSVMSGYPTEVLFHDLFTNRIQYAGIYFDMAPLTQEELPYVGLLAALLGRISTDNYSYEALSNALNLHTGGFYFKPEVYPNYSGKDDGIHRFTIRGKSLTEKNGSFWHLLQEVLLHTRWDDRQRIREVIREIKSRLEMNLLHEGHLVASKRALAYFSPEAAFQEATSGLLFYHFIVSLERDFNEQIDAVIATIQSVLKRILVQKGSLTSFTGEKKDFEAFSHEMVKFFSQLPDSLETVDPLALKCVNYQREGLYLSSKVQYVAQASNFKKLGHIYSGSMQVLKTICSLDYLWKRIRVAGGAYGAMTGLFRNGDAYFVSYRDPNLEETLKVYQELADYLEKFDASHREMTKYIIGTMSRLDAPLTPSMKGEKADARYLAGLTVTDEHRERLEIIETGADTIRGYSHLIRQMMAENQYCIIGNENRIKGAAPLFDRMAQLID</sequence>
<organism evidence="2 3">
    <name type="scientific">Anoxynatronum sibiricum</name>
    <dbReference type="NCBI Taxonomy" id="210623"/>
    <lineage>
        <taxon>Bacteria</taxon>
        <taxon>Bacillati</taxon>
        <taxon>Bacillota</taxon>
        <taxon>Clostridia</taxon>
        <taxon>Eubacteriales</taxon>
        <taxon>Clostridiaceae</taxon>
        <taxon>Anoxynatronum</taxon>
    </lineage>
</organism>
<accession>A0ABU9VVK2</accession>
<comment type="caution">
    <text evidence="2">The sequence shown here is derived from an EMBL/GenBank/DDBJ whole genome shotgun (WGS) entry which is preliminary data.</text>
</comment>
<evidence type="ECO:0000313" key="2">
    <source>
        <dbReference type="EMBL" id="MEN1761018.1"/>
    </source>
</evidence>
<dbReference type="InterPro" id="IPR011249">
    <property type="entry name" value="Metalloenz_LuxS/M16"/>
</dbReference>
<dbReference type="Pfam" id="PF05193">
    <property type="entry name" value="Peptidase_M16_C"/>
    <property type="match status" value="1"/>
</dbReference>
<keyword evidence="3" id="KW-1185">Reference proteome</keyword>
<dbReference type="PANTHER" id="PTHR43016:SF13">
    <property type="entry name" value="PRESEQUENCE PROTEASE, MITOCHONDRIAL"/>
    <property type="match status" value="1"/>
</dbReference>
<dbReference type="SUPFAM" id="SSF63411">
    <property type="entry name" value="LuxS/MPP-like metallohydrolase"/>
    <property type="match status" value="4"/>
</dbReference>
<dbReference type="RefSeq" id="WP_343186337.1">
    <property type="nucleotide sequence ID" value="NZ_JBCITM010000011.1"/>
</dbReference>
<dbReference type="InterPro" id="IPR007863">
    <property type="entry name" value="Peptidase_M16_C"/>
</dbReference>
<dbReference type="InterPro" id="IPR011765">
    <property type="entry name" value="Pept_M16_N"/>
</dbReference>